<keyword evidence="10 14" id="KW-0472">Membrane</keyword>
<evidence type="ECO:0000256" key="2">
    <source>
        <dbReference type="ARBA" id="ARBA00006434"/>
    </source>
</evidence>
<evidence type="ECO:0000256" key="1">
    <source>
        <dbReference type="ARBA" id="ARBA00004141"/>
    </source>
</evidence>
<evidence type="ECO:0000256" key="4">
    <source>
        <dbReference type="ARBA" id="ARBA00022692"/>
    </source>
</evidence>
<evidence type="ECO:0000256" key="5">
    <source>
        <dbReference type="ARBA" id="ARBA00022847"/>
    </source>
</evidence>
<evidence type="ECO:0000256" key="3">
    <source>
        <dbReference type="ARBA" id="ARBA00022448"/>
    </source>
</evidence>
<evidence type="ECO:0000256" key="8">
    <source>
        <dbReference type="ARBA" id="ARBA00023053"/>
    </source>
</evidence>
<keyword evidence="12" id="KW-0739">Sodium transport</keyword>
<name>A0A2B4T2G5_STYPI</name>
<comment type="subcellular location">
    <subcellularLocation>
        <location evidence="1">Membrane</location>
        <topology evidence="1">Multi-pass membrane protein</topology>
    </subcellularLocation>
</comment>
<feature type="transmembrane region" description="Helical" evidence="14">
    <location>
        <begin position="103"/>
        <end position="122"/>
    </location>
</feature>
<feature type="transmembrane region" description="Helical" evidence="14">
    <location>
        <begin position="422"/>
        <end position="438"/>
    </location>
</feature>
<dbReference type="EMBL" id="LSMT01000002">
    <property type="protein sequence ID" value="PFX34805.1"/>
    <property type="molecule type" value="Genomic_DNA"/>
</dbReference>
<feature type="transmembrane region" description="Helical" evidence="14">
    <location>
        <begin position="320"/>
        <end position="345"/>
    </location>
</feature>
<keyword evidence="8" id="KW-0915">Sodium</keyword>
<keyword evidence="4 14" id="KW-0812">Transmembrane</keyword>
<evidence type="ECO:0000256" key="7">
    <source>
        <dbReference type="ARBA" id="ARBA00022989"/>
    </source>
</evidence>
<dbReference type="CDD" id="cd11474">
    <property type="entry name" value="SLC5sbd_CHT"/>
    <property type="match status" value="1"/>
</dbReference>
<evidence type="ECO:0000313" key="16">
    <source>
        <dbReference type="Proteomes" id="UP000225706"/>
    </source>
</evidence>
<dbReference type="GO" id="GO:0008292">
    <property type="term" value="P:acetylcholine biosynthetic process"/>
    <property type="evidence" value="ECO:0007669"/>
    <property type="project" value="TreeGrafter"/>
</dbReference>
<keyword evidence="16" id="KW-1185">Reference proteome</keyword>
<keyword evidence="9" id="KW-0406">Ion transport</keyword>
<dbReference type="AlphaFoldDB" id="A0A2B4T2G5"/>
<sequence>MEFVGGFENSIGISGNFNANMADINIAGVVSIVVFYLLILLVGLWAARRRKEGEEEAMLAGRSIGIFVGTFTMTATWVGGGYINGTAEVVFDTAQGLVWTQAPWGYALSLVIGGLAFAKIMRKKEYFTMLDPFQEKYGPRMGGLLYIPALLGEIFWSAAILAALGATISVVISLDETTSVIVSACIAIFYTLIGGLYSVAYTDVIQLVCIFVGLGTSTPMKDDEAVKEWGWTFGGIPWQVYFQRVLSCKTAAKARGLSFAASFGCILMAIPAVLIGAIGRSADWTKTDYFKPSGNATNQTAEFKQSLVLPMVLQYLTPTAVSFIGLGAVSAAVMSSADSSILSASSMFSRNVYKLIFRQKASEREVVWVMRIAIFGVGAAATAMALAVGSIYSLWALCSDLVYVILFPQLCCVIYLNGTNTYGSFMGYVLGMVLRIGGGEDKIGIPPLIKYPYYNDVDGQLFPFRTLAMIVSFVTIVVVSYSLKFLFERKIIPLKFDFLRCFRQYDLQKQTGAEKYAMEENRAY</sequence>
<feature type="transmembrane region" description="Helical" evidence="14">
    <location>
        <begin position="24"/>
        <end position="47"/>
    </location>
</feature>
<keyword evidence="7 14" id="KW-1133">Transmembrane helix</keyword>
<feature type="transmembrane region" description="Helical" evidence="14">
    <location>
        <begin position="467"/>
        <end position="487"/>
    </location>
</feature>
<evidence type="ECO:0000256" key="10">
    <source>
        <dbReference type="ARBA" id="ARBA00023136"/>
    </source>
</evidence>
<dbReference type="InterPro" id="IPR001734">
    <property type="entry name" value="Na/solute_symporter"/>
</dbReference>
<reference evidence="16" key="1">
    <citation type="journal article" date="2017" name="bioRxiv">
        <title>Comparative analysis of the genomes of Stylophora pistillata and Acropora digitifera provides evidence for extensive differences between species of corals.</title>
        <authorList>
            <person name="Voolstra C.R."/>
            <person name="Li Y."/>
            <person name="Liew Y.J."/>
            <person name="Baumgarten S."/>
            <person name="Zoccola D."/>
            <person name="Flot J.-F."/>
            <person name="Tambutte S."/>
            <person name="Allemand D."/>
            <person name="Aranda M."/>
        </authorList>
    </citation>
    <scope>NUCLEOTIDE SEQUENCE [LARGE SCALE GENOMIC DNA]</scope>
</reference>
<gene>
    <name evidence="15" type="ORF">AWC38_SpisGene286</name>
</gene>
<proteinExistence type="inferred from homology"/>
<evidence type="ECO:0000256" key="9">
    <source>
        <dbReference type="ARBA" id="ARBA00023065"/>
    </source>
</evidence>
<dbReference type="Proteomes" id="UP000225706">
    <property type="component" value="Unassembled WGS sequence"/>
</dbReference>
<evidence type="ECO:0000313" key="15">
    <source>
        <dbReference type="EMBL" id="PFX34805.1"/>
    </source>
</evidence>
<dbReference type="OrthoDB" id="546820at2759"/>
<dbReference type="GO" id="GO:0005886">
    <property type="term" value="C:plasma membrane"/>
    <property type="evidence" value="ECO:0007669"/>
    <property type="project" value="TreeGrafter"/>
</dbReference>
<protein>
    <submittedName>
        <fullName evidence="15">High-affinity choline transporter 1</fullName>
    </submittedName>
</protein>
<feature type="transmembrane region" description="Helical" evidence="14">
    <location>
        <begin position="180"/>
        <end position="200"/>
    </location>
</feature>
<evidence type="ECO:0000256" key="13">
    <source>
        <dbReference type="RuleBase" id="RU362091"/>
    </source>
</evidence>
<dbReference type="Gene3D" id="1.20.1730.10">
    <property type="entry name" value="Sodium/glucose cotransporter"/>
    <property type="match status" value="2"/>
</dbReference>
<feature type="transmembrane region" description="Helical" evidence="14">
    <location>
        <begin position="366"/>
        <end position="388"/>
    </location>
</feature>
<evidence type="ECO:0000256" key="6">
    <source>
        <dbReference type="ARBA" id="ARBA00022979"/>
    </source>
</evidence>
<dbReference type="PROSITE" id="PS50283">
    <property type="entry name" value="NA_SOLUT_SYMP_3"/>
    <property type="match status" value="1"/>
</dbReference>
<dbReference type="Pfam" id="PF00474">
    <property type="entry name" value="SSF"/>
    <property type="match status" value="2"/>
</dbReference>
<comment type="caution">
    <text evidence="15">The sequence shown here is derived from an EMBL/GenBank/DDBJ whole genome shotgun (WGS) entry which is preliminary data.</text>
</comment>
<organism evidence="15 16">
    <name type="scientific">Stylophora pistillata</name>
    <name type="common">Smooth cauliflower coral</name>
    <dbReference type="NCBI Taxonomy" id="50429"/>
    <lineage>
        <taxon>Eukaryota</taxon>
        <taxon>Metazoa</taxon>
        <taxon>Cnidaria</taxon>
        <taxon>Anthozoa</taxon>
        <taxon>Hexacorallia</taxon>
        <taxon>Scleractinia</taxon>
        <taxon>Astrocoeniina</taxon>
        <taxon>Pocilloporidae</taxon>
        <taxon>Stylophora</taxon>
    </lineage>
</organism>
<evidence type="ECO:0000256" key="12">
    <source>
        <dbReference type="ARBA" id="ARBA00023201"/>
    </source>
</evidence>
<keyword evidence="6" id="KW-0530">Neurotransmitter biosynthesis</keyword>
<feature type="transmembrane region" description="Helical" evidence="14">
    <location>
        <begin position="394"/>
        <end position="415"/>
    </location>
</feature>
<evidence type="ECO:0000256" key="11">
    <source>
        <dbReference type="ARBA" id="ARBA00023180"/>
    </source>
</evidence>
<dbReference type="InterPro" id="IPR052244">
    <property type="entry name" value="Choline_transporter"/>
</dbReference>
<keyword evidence="5" id="KW-0769">Symport</keyword>
<dbReference type="STRING" id="50429.A0A2B4T2G5"/>
<accession>A0A2B4T2G5</accession>
<dbReference type="GO" id="GO:0005307">
    <property type="term" value="F:choline:sodium symporter activity"/>
    <property type="evidence" value="ECO:0007669"/>
    <property type="project" value="TreeGrafter"/>
</dbReference>
<keyword evidence="3" id="KW-0813">Transport</keyword>
<evidence type="ECO:0000256" key="14">
    <source>
        <dbReference type="SAM" id="Phobius"/>
    </source>
</evidence>
<dbReference type="InterPro" id="IPR038377">
    <property type="entry name" value="Na/Glc_symporter_sf"/>
</dbReference>
<feature type="transmembrane region" description="Helical" evidence="14">
    <location>
        <begin position="257"/>
        <end position="279"/>
    </location>
</feature>
<feature type="transmembrane region" description="Helical" evidence="14">
    <location>
        <begin position="59"/>
        <end position="83"/>
    </location>
</feature>
<feature type="transmembrane region" description="Helical" evidence="14">
    <location>
        <begin position="143"/>
        <end position="174"/>
    </location>
</feature>
<dbReference type="PANTHER" id="PTHR45897:SF4">
    <property type="entry name" value="HIGH-AFFINITY CHOLINE TRANSPORTER 1"/>
    <property type="match status" value="1"/>
</dbReference>
<keyword evidence="11" id="KW-0325">Glycoprotein</keyword>
<comment type="similarity">
    <text evidence="2 13">Belongs to the sodium:solute symporter (SSF) (TC 2.A.21) family.</text>
</comment>
<dbReference type="PANTHER" id="PTHR45897">
    <property type="entry name" value="HIGH-AFFINITY CHOLINE TRANSPORTER 1"/>
    <property type="match status" value="1"/>
</dbReference>